<name>A0A1T4M7E0_9BACT</name>
<feature type="region of interest" description="Disordered" evidence="2">
    <location>
        <begin position="173"/>
        <end position="271"/>
    </location>
</feature>
<sequence length="631" mass="69081">MKFLALFTITLLVGLSPVWSQSAASVRDWPMPEGHRTGLSTPGFKVVPTLSFENLGSEKHLVLKMDITMGTAQNPVAPFSYHYTYNGKEYTDRDLGFDPFASVRMQKASFSVLVQGPGVNQEVLYESVISRKDLGVVSKDAVLSTYSCHVQSLRNVYYSGTEPVETAIRNFEEKRKSQNQAPPQVAKPPVTGSSAPAITSEPVQNRATTANTASSGASQPRPVPEQNKTSSNTAAKDDFWNEKKPVQDNTKTLAQPGGKVIPEQPNHKNLPDFVRTTDGGYFHRGADGKFREVSAEEYQKAKSAVATSNTTPVKEEQKMTAAEVRAAVDKMFSDARDRDAAINARINQFSQAMQQNFYYAEAIRNGKQNLAELSTLSGNYNSIEQLEAEFNQKYSSIRSEVQGIEQARNAKLNNAVNANFNGSSTEQAIGQGVALIGSIFNSAKASKEEKEAREALKAERERQQKALIAAKQKARNDLRNQLLKSFPNGGTPLTAHKVTQPQVYMFGYIVDQATLNNEAADVTVSNVFPVAQYSDGTYPFKTVVSGKLNGLSKGDVMLVGFYTDKNAAEQMRKSFIGLAQKSELTVKQVTLKPVGSNNGTAATPADFWETGKQPVKAATDTTKKKSDFWNN</sequence>
<evidence type="ECO:0000256" key="3">
    <source>
        <dbReference type="SAM" id="SignalP"/>
    </source>
</evidence>
<evidence type="ECO:0000256" key="2">
    <source>
        <dbReference type="SAM" id="MobiDB-lite"/>
    </source>
</evidence>
<keyword evidence="3" id="KW-0732">Signal</keyword>
<feature type="signal peptide" evidence="3">
    <location>
        <begin position="1"/>
        <end position="20"/>
    </location>
</feature>
<organism evidence="4 5">
    <name type="scientific">Sediminibacterium ginsengisoli</name>
    <dbReference type="NCBI Taxonomy" id="413434"/>
    <lineage>
        <taxon>Bacteria</taxon>
        <taxon>Pseudomonadati</taxon>
        <taxon>Bacteroidota</taxon>
        <taxon>Chitinophagia</taxon>
        <taxon>Chitinophagales</taxon>
        <taxon>Chitinophagaceae</taxon>
        <taxon>Sediminibacterium</taxon>
    </lineage>
</organism>
<evidence type="ECO:0000313" key="4">
    <source>
        <dbReference type="EMBL" id="SJZ62940.1"/>
    </source>
</evidence>
<evidence type="ECO:0000256" key="1">
    <source>
        <dbReference type="SAM" id="Coils"/>
    </source>
</evidence>
<feature type="compositionally biased region" description="Polar residues" evidence="2">
    <location>
        <begin position="191"/>
        <end position="206"/>
    </location>
</feature>
<dbReference type="RefSeq" id="WP_217698797.1">
    <property type="nucleotide sequence ID" value="NZ_FUWH01000003.1"/>
</dbReference>
<dbReference type="AlphaFoldDB" id="A0A1T4M7E0"/>
<feature type="compositionally biased region" description="Low complexity" evidence="2">
    <location>
        <begin position="207"/>
        <end position="218"/>
    </location>
</feature>
<feature type="coiled-coil region" evidence="1">
    <location>
        <begin position="442"/>
        <end position="473"/>
    </location>
</feature>
<feature type="chain" id="PRO_5012775209" evidence="3">
    <location>
        <begin position="21"/>
        <end position="631"/>
    </location>
</feature>
<keyword evidence="5" id="KW-1185">Reference proteome</keyword>
<dbReference type="Proteomes" id="UP000190888">
    <property type="component" value="Unassembled WGS sequence"/>
</dbReference>
<keyword evidence="1" id="KW-0175">Coiled coil</keyword>
<protein>
    <submittedName>
        <fullName evidence="4">Uncharacterized protein</fullName>
    </submittedName>
</protein>
<feature type="compositionally biased region" description="Basic and acidic residues" evidence="2">
    <location>
        <begin position="235"/>
        <end position="246"/>
    </location>
</feature>
<dbReference type="EMBL" id="FUWH01000003">
    <property type="protein sequence ID" value="SJZ62940.1"/>
    <property type="molecule type" value="Genomic_DNA"/>
</dbReference>
<reference evidence="4 5" key="1">
    <citation type="submission" date="2017-02" db="EMBL/GenBank/DDBJ databases">
        <authorList>
            <person name="Peterson S.W."/>
        </authorList>
    </citation>
    <scope>NUCLEOTIDE SEQUENCE [LARGE SCALE GENOMIC DNA]</scope>
    <source>
        <strain evidence="4 5">DSM 22335</strain>
    </source>
</reference>
<evidence type="ECO:0000313" key="5">
    <source>
        <dbReference type="Proteomes" id="UP000190888"/>
    </source>
</evidence>
<gene>
    <name evidence="4" type="ORF">SAMN04488132_103227</name>
</gene>
<accession>A0A1T4M7E0</accession>
<dbReference type="STRING" id="413434.SAMN04488132_103227"/>
<proteinExistence type="predicted"/>